<accession>A0ABS8WWU7</accession>
<sequence length="188" mass="21118">MPSRIQPEHIIGPNNAGKMILRGCFMNISKDWIEQTSNQVGGLLTRYLKDRHEEATEITLGYGENVPEGREERPHKLDIEFMANVVNQLRRKEKSGTDLQQARPEDIEEQVADQVVILRLAIEDYEAKCAQEGIDPMFTGVPGVIIANVLSREVATHAQSMRWAVRDAPPVLDLFEGLQIHDAPNPPS</sequence>
<evidence type="ECO:0000313" key="1">
    <source>
        <dbReference type="EMBL" id="MCE3530941.1"/>
    </source>
</evidence>
<name>A0ABS8WWU7_9GAMM</name>
<proteinExistence type="predicted"/>
<protein>
    <submittedName>
        <fullName evidence="1">Uncharacterized protein</fullName>
    </submittedName>
</protein>
<comment type="caution">
    <text evidence="1">The sequence shown here is derived from an EMBL/GenBank/DDBJ whole genome shotgun (WGS) entry which is preliminary data.</text>
</comment>
<dbReference type="Proteomes" id="UP001320170">
    <property type="component" value="Unassembled WGS sequence"/>
</dbReference>
<dbReference type="EMBL" id="JAJTND010000001">
    <property type="protein sequence ID" value="MCE3530941.1"/>
    <property type="molecule type" value="Genomic_DNA"/>
</dbReference>
<evidence type="ECO:0000313" key="2">
    <source>
        <dbReference type="Proteomes" id="UP001320170"/>
    </source>
</evidence>
<organism evidence="1 2">
    <name type="scientific">Legionella resiliens</name>
    <dbReference type="NCBI Taxonomy" id="2905958"/>
    <lineage>
        <taxon>Bacteria</taxon>
        <taxon>Pseudomonadati</taxon>
        <taxon>Pseudomonadota</taxon>
        <taxon>Gammaproteobacteria</taxon>
        <taxon>Legionellales</taxon>
        <taxon>Legionellaceae</taxon>
        <taxon>Legionella</taxon>
    </lineage>
</organism>
<keyword evidence="2" id="KW-1185">Reference proteome</keyword>
<dbReference type="RefSeq" id="WP_182350884.1">
    <property type="nucleotide sequence ID" value="NZ_JAJSPM010000001.1"/>
</dbReference>
<gene>
    <name evidence="1" type="ORF">LXO92_00945</name>
</gene>
<reference evidence="1 2" key="1">
    <citation type="journal article" date="2024" name="Pathogens">
        <title>Characterization of a Novel Species of Legionella Isolated from a Healthcare Facility: Legionella resiliens sp. nov.</title>
        <authorList>
            <person name="Cristino S."/>
            <person name="Pascale M.R."/>
            <person name="Marino F."/>
            <person name="Derelitto C."/>
            <person name="Salaris S."/>
            <person name="Orsini M."/>
            <person name="Squarzoni S."/>
            <person name="Grottola A."/>
            <person name="Girolamini L."/>
        </authorList>
    </citation>
    <scope>NUCLEOTIDE SEQUENCE [LARGE SCALE GENOMIC DNA]</scope>
    <source>
        <strain evidence="1 2">8cVS16</strain>
    </source>
</reference>